<dbReference type="GeneID" id="9063175"/>
<dbReference type="PANTHER" id="PTHR11985">
    <property type="entry name" value="GLYCEROL-3-PHOSPHATE DEHYDROGENASE"/>
    <property type="match status" value="1"/>
</dbReference>
<dbReference type="GO" id="GO:0004368">
    <property type="term" value="F:glycerol-3-phosphate dehydrogenase (quinone) activity"/>
    <property type="evidence" value="ECO:0007669"/>
    <property type="project" value="UniProtKB-EC"/>
</dbReference>
<protein>
    <recommendedName>
        <fullName evidence="3">glycerol-3-phosphate dehydrogenase</fullName>
        <ecNumber evidence="3">1.1.5.3</ecNumber>
    </recommendedName>
</protein>
<evidence type="ECO:0000313" key="11">
    <source>
        <dbReference type="Proteomes" id="UP000007800"/>
    </source>
</evidence>
<accession>C5KCA1</accession>
<keyword evidence="4" id="KW-0285">Flavoprotein</keyword>
<dbReference type="GO" id="GO:0005739">
    <property type="term" value="C:mitochondrion"/>
    <property type="evidence" value="ECO:0007669"/>
    <property type="project" value="TreeGrafter"/>
</dbReference>
<dbReference type="OMA" id="VQYWDAQ"/>
<dbReference type="PANTHER" id="PTHR11985:SF15">
    <property type="entry name" value="GLYCEROL-3-PHOSPHATE DEHYDROGENASE, MITOCHONDRIAL"/>
    <property type="match status" value="1"/>
</dbReference>
<evidence type="ECO:0000259" key="8">
    <source>
        <dbReference type="Pfam" id="PF01266"/>
    </source>
</evidence>
<dbReference type="SUPFAM" id="SSF51905">
    <property type="entry name" value="FAD/NAD(P)-binding domain"/>
    <property type="match status" value="1"/>
</dbReference>
<dbReference type="AlphaFoldDB" id="C5KCA1"/>
<evidence type="ECO:0000256" key="1">
    <source>
        <dbReference type="ARBA" id="ARBA00001974"/>
    </source>
</evidence>
<feature type="region of interest" description="Disordered" evidence="7">
    <location>
        <begin position="672"/>
        <end position="691"/>
    </location>
</feature>
<evidence type="ECO:0000256" key="3">
    <source>
        <dbReference type="ARBA" id="ARBA00013029"/>
    </source>
</evidence>
<feature type="domain" description="Alpha-glycerophosphate oxidase C-terminal" evidence="9">
    <location>
        <begin position="520"/>
        <end position="653"/>
    </location>
</feature>
<feature type="domain" description="FAD dependent oxidoreductase" evidence="8">
    <location>
        <begin position="116"/>
        <end position="491"/>
    </location>
</feature>
<dbReference type="FunCoup" id="C5KCA1">
    <property type="interactions" value="257"/>
</dbReference>
<gene>
    <name evidence="10" type="ORF">Pmar_PMAR027630</name>
</gene>
<dbReference type="InParanoid" id="C5KCA1"/>
<dbReference type="InterPro" id="IPR038299">
    <property type="entry name" value="DAO_C_sf"/>
</dbReference>
<dbReference type="Pfam" id="PF16901">
    <property type="entry name" value="DAO_C"/>
    <property type="match status" value="1"/>
</dbReference>
<dbReference type="PRINTS" id="PR01001">
    <property type="entry name" value="FADG3PDH"/>
</dbReference>
<dbReference type="Gene3D" id="3.50.50.60">
    <property type="entry name" value="FAD/NAD(P)-binding domain"/>
    <property type="match status" value="1"/>
</dbReference>
<dbReference type="InterPro" id="IPR006076">
    <property type="entry name" value="FAD-dep_OxRdtase"/>
</dbReference>
<evidence type="ECO:0000313" key="10">
    <source>
        <dbReference type="EMBL" id="EER17914.1"/>
    </source>
</evidence>
<evidence type="ECO:0000256" key="5">
    <source>
        <dbReference type="ARBA" id="ARBA00022827"/>
    </source>
</evidence>
<comment type="similarity">
    <text evidence="2">Belongs to the FAD-dependent glycerol-3-phosphate dehydrogenase family.</text>
</comment>
<evidence type="ECO:0000256" key="4">
    <source>
        <dbReference type="ARBA" id="ARBA00022630"/>
    </source>
</evidence>
<evidence type="ECO:0000256" key="2">
    <source>
        <dbReference type="ARBA" id="ARBA00007330"/>
    </source>
</evidence>
<dbReference type="Gene3D" id="3.30.9.10">
    <property type="entry name" value="D-Amino Acid Oxidase, subunit A, domain 2"/>
    <property type="match status" value="1"/>
</dbReference>
<name>C5KCA1_PERM5</name>
<dbReference type="RefSeq" id="XP_002786118.1">
    <property type="nucleotide sequence ID" value="XM_002786072.1"/>
</dbReference>
<dbReference type="Gene3D" id="1.10.8.870">
    <property type="entry name" value="Alpha-glycerophosphate oxidase, cap domain"/>
    <property type="match status" value="1"/>
</dbReference>
<keyword evidence="6" id="KW-0560">Oxidoreductase</keyword>
<evidence type="ECO:0000256" key="7">
    <source>
        <dbReference type="SAM" id="MobiDB-lite"/>
    </source>
</evidence>
<evidence type="ECO:0000256" key="6">
    <source>
        <dbReference type="ARBA" id="ARBA00023002"/>
    </source>
</evidence>
<dbReference type="EC" id="1.1.5.3" evidence="3"/>
<keyword evidence="5" id="KW-0274">FAD</keyword>
<keyword evidence="11" id="KW-1185">Reference proteome</keyword>
<evidence type="ECO:0000259" key="9">
    <source>
        <dbReference type="Pfam" id="PF16901"/>
    </source>
</evidence>
<dbReference type="GO" id="GO:0006072">
    <property type="term" value="P:glycerol-3-phosphate metabolic process"/>
    <property type="evidence" value="ECO:0007669"/>
    <property type="project" value="InterPro"/>
</dbReference>
<sequence>MGWLFHIFAKYYLGIKAMYSTHPPPLGGSLGNKQGTDIKGGGRHWFDFLIMRGSTGKILMRTIKYGAIVGGTAIGGTSAYIYFTTPSPIPASAYRKTVPQFDRRKSLEKLCRDEFDIIVVGGGATGSSIALDGASRGLKVALLERNDFGSGTSSRSTKLLHGGIGYLKSALLGMDLQMLRMIYQSVRERAHMLYAAPYLSQPLPILLPSFYPMEAIQRWLGVKLFDTMAKVMTVFNTGVPNSYWISKSNTKFMFPLMKSEGLLGSMLYYDGQLNDSRMDLAIAMTATVDGYIDGWVPATVVNHATVEHVRKNAQGLCDGVQVKDELSGDTFEVTGKIVINATGARADFLRRDVDPDADPKIAVNAGAHIILPKSYAPRPYGMLIPSTSKSHTTLCYFPWESNTLVGAVNHSADLTDSQPHPSVEALDVILDESTEYLNVNREDLIQDTQAAWSGIRQLSCDPNDSRFGKDFRGHQIVVDRRSGLVSIFGGNWTTCRLMAEECVDKALSLHKKDVSVKYPCRTYKLRLIGSQDPRFPSWHADSSLRVKTMAMELHREYAVDVDGATHLATTYGALAPAVCEFGQKTDSLYPLLPNQSYLRTEVLVACDQEMAESVIDVIANRTRMAFVDPVGTLAILPDIVQMVGDRKGWNTAKREAEDDKARKFLAKMTYGNHTAAETPIPASHQDSPTSE</sequence>
<proteinExistence type="inferred from homology"/>
<dbReference type="InterPro" id="IPR000447">
    <property type="entry name" value="G3P_DH_FAD-dep"/>
</dbReference>
<dbReference type="InterPro" id="IPR031656">
    <property type="entry name" value="DAO_C"/>
</dbReference>
<dbReference type="Proteomes" id="UP000007800">
    <property type="component" value="Unassembled WGS sequence"/>
</dbReference>
<dbReference type="InterPro" id="IPR036188">
    <property type="entry name" value="FAD/NAD-bd_sf"/>
</dbReference>
<organism evidence="11">
    <name type="scientific">Perkinsus marinus (strain ATCC 50983 / TXsc)</name>
    <dbReference type="NCBI Taxonomy" id="423536"/>
    <lineage>
        <taxon>Eukaryota</taxon>
        <taxon>Sar</taxon>
        <taxon>Alveolata</taxon>
        <taxon>Perkinsozoa</taxon>
        <taxon>Perkinsea</taxon>
        <taxon>Perkinsida</taxon>
        <taxon>Perkinsidae</taxon>
        <taxon>Perkinsus</taxon>
    </lineage>
</organism>
<dbReference type="EMBL" id="GG671975">
    <property type="protein sequence ID" value="EER17914.1"/>
    <property type="molecule type" value="Genomic_DNA"/>
</dbReference>
<dbReference type="Pfam" id="PF01266">
    <property type="entry name" value="DAO"/>
    <property type="match status" value="1"/>
</dbReference>
<comment type="cofactor">
    <cofactor evidence="1">
        <name>FAD</name>
        <dbReference type="ChEBI" id="CHEBI:57692"/>
    </cofactor>
</comment>
<dbReference type="OrthoDB" id="264015at2759"/>
<reference evidence="10 11" key="1">
    <citation type="submission" date="2008-07" db="EMBL/GenBank/DDBJ databases">
        <authorList>
            <person name="El-Sayed N."/>
            <person name="Caler E."/>
            <person name="Inman J."/>
            <person name="Amedeo P."/>
            <person name="Hass B."/>
            <person name="Wortman J."/>
        </authorList>
    </citation>
    <scope>NUCLEOTIDE SEQUENCE [LARGE SCALE GENOMIC DNA]</scope>
    <source>
        <strain evidence="11">ATCC 50983 / TXsc</strain>
    </source>
</reference>